<reference evidence="9 10" key="1">
    <citation type="submission" date="2021-03" db="EMBL/GenBank/DDBJ databases">
        <title>First Case of infection caused by Chromobacterium haemolyticum derived from water in China.</title>
        <authorList>
            <person name="Chen J."/>
            <person name="Liu C."/>
        </authorList>
    </citation>
    <scope>NUCLEOTIDE SEQUENCE [LARGE SCALE GENOMIC DNA]</scope>
    <source>
        <strain evidence="9 10">WJ-5</strain>
    </source>
</reference>
<dbReference type="Proteomes" id="UP000664349">
    <property type="component" value="Unassembled WGS sequence"/>
</dbReference>
<evidence type="ECO:0000256" key="5">
    <source>
        <dbReference type="ARBA" id="ARBA00023186"/>
    </source>
</evidence>
<keyword evidence="5" id="KW-0143">Chaperone</keyword>
<dbReference type="InterPro" id="IPR016147">
    <property type="entry name" value="Pili_assmbl_chaperone_N"/>
</dbReference>
<name>A0ABS3GR48_9NEIS</name>
<gene>
    <name evidence="9" type="ORF">J1C50_16980</name>
</gene>
<evidence type="ECO:0000256" key="2">
    <source>
        <dbReference type="ARBA" id="ARBA00007399"/>
    </source>
</evidence>
<dbReference type="Pfam" id="PF02753">
    <property type="entry name" value="PapD_C"/>
    <property type="match status" value="1"/>
</dbReference>
<dbReference type="Pfam" id="PF00345">
    <property type="entry name" value="PapD_N"/>
    <property type="match status" value="1"/>
</dbReference>
<dbReference type="InterPro" id="IPR001829">
    <property type="entry name" value="Pili_assmbl_chaperone_bac"/>
</dbReference>
<feature type="signal peptide" evidence="6">
    <location>
        <begin position="1"/>
        <end position="32"/>
    </location>
</feature>
<dbReference type="PANTHER" id="PTHR30251">
    <property type="entry name" value="PILUS ASSEMBLY CHAPERONE"/>
    <property type="match status" value="1"/>
</dbReference>
<keyword evidence="4" id="KW-0574">Periplasm</keyword>
<proteinExistence type="inferred from homology"/>
<organism evidence="9 10">
    <name type="scientific">Chromobacterium haemolyticum</name>
    <dbReference type="NCBI Taxonomy" id="394935"/>
    <lineage>
        <taxon>Bacteria</taxon>
        <taxon>Pseudomonadati</taxon>
        <taxon>Pseudomonadota</taxon>
        <taxon>Betaproteobacteria</taxon>
        <taxon>Neisseriales</taxon>
        <taxon>Chromobacteriaceae</taxon>
        <taxon>Chromobacterium</taxon>
    </lineage>
</organism>
<protein>
    <submittedName>
        <fullName evidence="9">Fimbria/pilus periplasmic chaperone</fullName>
    </submittedName>
</protein>
<dbReference type="GeneID" id="58562505"/>
<evidence type="ECO:0000313" key="10">
    <source>
        <dbReference type="Proteomes" id="UP000664349"/>
    </source>
</evidence>
<feature type="domain" description="Pili assembly chaperone C-terminal" evidence="8">
    <location>
        <begin position="170"/>
        <end position="231"/>
    </location>
</feature>
<comment type="subcellular location">
    <subcellularLocation>
        <location evidence="1">Periplasm</location>
    </subcellularLocation>
</comment>
<sequence length="242" mass="26426">MMHAQNVFAVAVRGGAMAGALALALLPAAAWSAGVVPETSLVVVEEGDGEGVINVKNTDAHVSLMYVRLENLPEDPEQLLLATPPISRVEGGEKQLVRFLLKSPQPLRTERLMRASFEGIPAVSADKGHRIQMTFNQNLPVLIRPKGLPREREPWTKLRWSLAEDGRVEVKNDSPYVVRLSTHKVELQPGKQALELPKAYILPGERLQLASAGQTPLDGTHVKLWPATSYGYAVDSFTASLN</sequence>
<dbReference type="InterPro" id="IPR016148">
    <property type="entry name" value="Pili_assmbl_chaperone_C"/>
</dbReference>
<comment type="similarity">
    <text evidence="2">Belongs to the periplasmic pilus chaperone family.</text>
</comment>
<evidence type="ECO:0000259" key="8">
    <source>
        <dbReference type="Pfam" id="PF02753"/>
    </source>
</evidence>
<dbReference type="PRINTS" id="PR00969">
    <property type="entry name" value="CHAPERONPILI"/>
</dbReference>
<keyword evidence="3 6" id="KW-0732">Signal</keyword>
<dbReference type="InterPro" id="IPR036316">
    <property type="entry name" value="Pili_assmbl_chap_C_dom_sf"/>
</dbReference>
<dbReference type="InterPro" id="IPR013783">
    <property type="entry name" value="Ig-like_fold"/>
</dbReference>
<feature type="domain" description="Pili assembly chaperone N-terminal" evidence="7">
    <location>
        <begin position="34"/>
        <end position="148"/>
    </location>
</feature>
<dbReference type="SUPFAM" id="SSF49584">
    <property type="entry name" value="Periplasmic chaperone C-domain"/>
    <property type="match status" value="1"/>
</dbReference>
<feature type="chain" id="PRO_5046346265" evidence="6">
    <location>
        <begin position="33"/>
        <end position="242"/>
    </location>
</feature>
<evidence type="ECO:0000313" key="9">
    <source>
        <dbReference type="EMBL" id="MBO0417208.1"/>
    </source>
</evidence>
<evidence type="ECO:0000256" key="3">
    <source>
        <dbReference type="ARBA" id="ARBA00022729"/>
    </source>
</evidence>
<dbReference type="InterPro" id="IPR008962">
    <property type="entry name" value="PapD-like_sf"/>
</dbReference>
<dbReference type="Gene3D" id="2.60.40.10">
    <property type="entry name" value="Immunoglobulins"/>
    <property type="match status" value="2"/>
</dbReference>
<evidence type="ECO:0000259" key="7">
    <source>
        <dbReference type="Pfam" id="PF00345"/>
    </source>
</evidence>
<evidence type="ECO:0000256" key="4">
    <source>
        <dbReference type="ARBA" id="ARBA00022764"/>
    </source>
</evidence>
<accession>A0ABS3GR48</accession>
<dbReference type="InterPro" id="IPR050643">
    <property type="entry name" value="Periplasmic_pilus_chap"/>
</dbReference>
<dbReference type="NCBIfam" id="NF007392">
    <property type="entry name" value="PRK09918.1"/>
    <property type="match status" value="1"/>
</dbReference>
<dbReference type="RefSeq" id="WP_198001620.1">
    <property type="nucleotide sequence ID" value="NZ_AP019312.1"/>
</dbReference>
<comment type="caution">
    <text evidence="9">The sequence shown here is derived from an EMBL/GenBank/DDBJ whole genome shotgun (WGS) entry which is preliminary data.</text>
</comment>
<dbReference type="EMBL" id="JAFLRD010000014">
    <property type="protein sequence ID" value="MBO0417208.1"/>
    <property type="molecule type" value="Genomic_DNA"/>
</dbReference>
<dbReference type="SUPFAM" id="SSF49354">
    <property type="entry name" value="PapD-like"/>
    <property type="match status" value="1"/>
</dbReference>
<evidence type="ECO:0000256" key="1">
    <source>
        <dbReference type="ARBA" id="ARBA00004418"/>
    </source>
</evidence>
<keyword evidence="10" id="KW-1185">Reference proteome</keyword>
<dbReference type="PANTHER" id="PTHR30251:SF3">
    <property type="entry name" value="FIMBRIAL CHAPARONE PROTEIN"/>
    <property type="match status" value="1"/>
</dbReference>
<evidence type="ECO:0000256" key="6">
    <source>
        <dbReference type="SAM" id="SignalP"/>
    </source>
</evidence>